<dbReference type="Proteomes" id="UP000887013">
    <property type="component" value="Unassembled WGS sequence"/>
</dbReference>
<dbReference type="OrthoDB" id="5967017at2759"/>
<comment type="caution">
    <text evidence="1">The sequence shown here is derived from an EMBL/GenBank/DDBJ whole genome shotgun (WGS) entry which is preliminary data.</text>
</comment>
<dbReference type="EMBL" id="BMAW01013982">
    <property type="protein sequence ID" value="GFT36704.1"/>
    <property type="molecule type" value="Genomic_DNA"/>
</dbReference>
<reference evidence="1" key="1">
    <citation type="submission" date="2020-08" db="EMBL/GenBank/DDBJ databases">
        <title>Multicomponent nature underlies the extraordinary mechanical properties of spider dragline silk.</title>
        <authorList>
            <person name="Kono N."/>
            <person name="Nakamura H."/>
            <person name="Mori M."/>
            <person name="Yoshida Y."/>
            <person name="Ohtoshi R."/>
            <person name="Malay A.D."/>
            <person name="Moran D.A.P."/>
            <person name="Tomita M."/>
            <person name="Numata K."/>
            <person name="Arakawa K."/>
        </authorList>
    </citation>
    <scope>NUCLEOTIDE SEQUENCE</scope>
</reference>
<accession>A0A8X6NWB5</accession>
<gene>
    <name evidence="1" type="primary">AVEN_26992_1</name>
    <name evidence="1" type="ORF">NPIL_431891</name>
</gene>
<protein>
    <submittedName>
        <fullName evidence="1">DUF1758 domain-containing protein</fullName>
    </submittedName>
</protein>
<keyword evidence="2" id="KW-1185">Reference proteome</keyword>
<evidence type="ECO:0000313" key="2">
    <source>
        <dbReference type="Proteomes" id="UP000887013"/>
    </source>
</evidence>
<organism evidence="1 2">
    <name type="scientific">Nephila pilipes</name>
    <name type="common">Giant wood spider</name>
    <name type="synonym">Nephila maculata</name>
    <dbReference type="NCBI Taxonomy" id="299642"/>
    <lineage>
        <taxon>Eukaryota</taxon>
        <taxon>Metazoa</taxon>
        <taxon>Ecdysozoa</taxon>
        <taxon>Arthropoda</taxon>
        <taxon>Chelicerata</taxon>
        <taxon>Arachnida</taxon>
        <taxon>Araneae</taxon>
        <taxon>Araneomorphae</taxon>
        <taxon>Entelegynae</taxon>
        <taxon>Araneoidea</taxon>
        <taxon>Nephilidae</taxon>
        <taxon>Nephila</taxon>
    </lineage>
</organism>
<sequence length="79" mass="9417">MRISRKDLLIQIYDRYPLHIVMKNDTVGKDFPGLVTLYYILETKLRVLGCFGRTKEKLEDFLEPLAESCWPENVLRVWE</sequence>
<name>A0A8X6NWB5_NEPPI</name>
<dbReference type="AlphaFoldDB" id="A0A8X6NWB5"/>
<evidence type="ECO:0000313" key="1">
    <source>
        <dbReference type="EMBL" id="GFT36704.1"/>
    </source>
</evidence>
<proteinExistence type="predicted"/>